<keyword evidence="2" id="KW-1185">Reference proteome</keyword>
<organism evidence="1 2">
    <name type="scientific">Ciona intestinalis</name>
    <name type="common">Transparent sea squirt</name>
    <name type="synonym">Ascidia intestinalis</name>
    <dbReference type="NCBI Taxonomy" id="7719"/>
    <lineage>
        <taxon>Eukaryota</taxon>
        <taxon>Metazoa</taxon>
        <taxon>Chordata</taxon>
        <taxon>Tunicata</taxon>
        <taxon>Ascidiacea</taxon>
        <taxon>Phlebobranchia</taxon>
        <taxon>Cionidae</taxon>
        <taxon>Ciona</taxon>
    </lineage>
</organism>
<dbReference type="AlphaFoldDB" id="F6TI93"/>
<evidence type="ECO:0000313" key="1">
    <source>
        <dbReference type="Ensembl" id="ENSCINP00000002912.3"/>
    </source>
</evidence>
<accession>F6TI93</accession>
<dbReference type="HOGENOM" id="CLU_2333018_0_0_1"/>
<proteinExistence type="predicted"/>
<reference evidence="2" key="1">
    <citation type="journal article" date="2002" name="Science">
        <title>The draft genome of Ciona intestinalis: insights into chordate and vertebrate origins.</title>
        <authorList>
            <person name="Dehal P."/>
            <person name="Satou Y."/>
            <person name="Campbell R.K."/>
            <person name="Chapman J."/>
            <person name="Degnan B."/>
            <person name="De Tomaso A."/>
            <person name="Davidson B."/>
            <person name="Di Gregorio A."/>
            <person name="Gelpke M."/>
            <person name="Goodstein D.M."/>
            <person name="Harafuji N."/>
            <person name="Hastings K.E."/>
            <person name="Ho I."/>
            <person name="Hotta K."/>
            <person name="Huang W."/>
            <person name="Kawashima T."/>
            <person name="Lemaire P."/>
            <person name="Martinez D."/>
            <person name="Meinertzhagen I.A."/>
            <person name="Necula S."/>
            <person name="Nonaka M."/>
            <person name="Putnam N."/>
            <person name="Rash S."/>
            <person name="Saiga H."/>
            <person name="Satake M."/>
            <person name="Terry A."/>
            <person name="Yamada L."/>
            <person name="Wang H.G."/>
            <person name="Awazu S."/>
            <person name="Azumi K."/>
            <person name="Boore J."/>
            <person name="Branno M."/>
            <person name="Chin-Bow S."/>
            <person name="DeSantis R."/>
            <person name="Doyle S."/>
            <person name="Francino P."/>
            <person name="Keys D.N."/>
            <person name="Haga S."/>
            <person name="Hayashi H."/>
            <person name="Hino K."/>
            <person name="Imai K.S."/>
            <person name="Inaba K."/>
            <person name="Kano S."/>
            <person name="Kobayashi K."/>
            <person name="Kobayashi M."/>
            <person name="Lee B.I."/>
            <person name="Makabe K.W."/>
            <person name="Manohar C."/>
            <person name="Matassi G."/>
            <person name="Medina M."/>
            <person name="Mochizuki Y."/>
            <person name="Mount S."/>
            <person name="Morishita T."/>
            <person name="Miura S."/>
            <person name="Nakayama A."/>
            <person name="Nishizaka S."/>
            <person name="Nomoto H."/>
            <person name="Ohta F."/>
            <person name="Oishi K."/>
            <person name="Rigoutsos I."/>
            <person name="Sano M."/>
            <person name="Sasaki A."/>
            <person name="Sasakura Y."/>
            <person name="Shoguchi E."/>
            <person name="Shin-i T."/>
            <person name="Spagnuolo A."/>
            <person name="Stainier D."/>
            <person name="Suzuki M.M."/>
            <person name="Tassy O."/>
            <person name="Takatori N."/>
            <person name="Tokuoka M."/>
            <person name="Yagi K."/>
            <person name="Yoshizaki F."/>
            <person name="Wada S."/>
            <person name="Zhang C."/>
            <person name="Hyatt P.D."/>
            <person name="Larimer F."/>
            <person name="Detter C."/>
            <person name="Doggett N."/>
            <person name="Glavina T."/>
            <person name="Hawkins T."/>
            <person name="Richardson P."/>
            <person name="Lucas S."/>
            <person name="Kohara Y."/>
            <person name="Levine M."/>
            <person name="Satoh N."/>
            <person name="Rokhsar D.S."/>
        </authorList>
    </citation>
    <scope>NUCLEOTIDE SEQUENCE [LARGE SCALE GENOMIC DNA]</scope>
</reference>
<reference evidence="1" key="3">
    <citation type="submission" date="2025-09" db="UniProtKB">
        <authorList>
            <consortium name="Ensembl"/>
        </authorList>
    </citation>
    <scope>IDENTIFICATION</scope>
</reference>
<sequence length="98" mass="10572">MSEALRVIRRHQICLYNGSFAVGVPFSRPAVEIKQRYIEPIQNCTTPVTGMATSAPASTCVVATTPSINNPDLTTSGASHIFFNSFLITLMLITTVLA</sequence>
<dbReference type="Ensembl" id="ENSCINT00000002912.3">
    <property type="protein sequence ID" value="ENSCINP00000002912.3"/>
    <property type="gene ID" value="ENSCING00000017450.2"/>
</dbReference>
<evidence type="ECO:0000313" key="2">
    <source>
        <dbReference type="Proteomes" id="UP000008144"/>
    </source>
</evidence>
<name>F6TI93_CIOIN</name>
<reference evidence="1" key="2">
    <citation type="submission" date="2025-08" db="UniProtKB">
        <authorList>
            <consortium name="Ensembl"/>
        </authorList>
    </citation>
    <scope>IDENTIFICATION</scope>
</reference>
<dbReference type="InParanoid" id="F6TI93"/>
<dbReference type="Proteomes" id="UP000008144">
    <property type="component" value="Unassembled WGS sequence"/>
</dbReference>
<protein>
    <submittedName>
        <fullName evidence="1">Uncharacterized protein</fullName>
    </submittedName>
</protein>